<feature type="region of interest" description="Disordered" evidence="4">
    <location>
        <begin position="314"/>
        <end position="336"/>
    </location>
</feature>
<dbReference type="SUPFAM" id="SSF47413">
    <property type="entry name" value="lambda repressor-like DNA-binding domains"/>
    <property type="match status" value="1"/>
</dbReference>
<keyword evidence="1" id="KW-0805">Transcription regulation</keyword>
<gene>
    <name evidence="7" type="ORF">FAB82_21960</name>
</gene>
<dbReference type="AlphaFoldDB" id="A0A4S8Q800"/>
<evidence type="ECO:0000256" key="3">
    <source>
        <dbReference type="ARBA" id="ARBA00023163"/>
    </source>
</evidence>
<evidence type="ECO:0000256" key="2">
    <source>
        <dbReference type="ARBA" id="ARBA00023125"/>
    </source>
</evidence>
<keyword evidence="2" id="KW-0238">DNA-binding</keyword>
<dbReference type="RefSeq" id="WP_136536697.1">
    <property type="nucleotide sequence ID" value="NZ_STGY01000072.1"/>
</dbReference>
<dbReference type="PANTHER" id="PTHR30146">
    <property type="entry name" value="LACI-RELATED TRANSCRIPTIONAL REPRESSOR"/>
    <property type="match status" value="1"/>
</dbReference>
<dbReference type="OrthoDB" id="9785139at2"/>
<proteinExistence type="predicted"/>
<dbReference type="Proteomes" id="UP000308760">
    <property type="component" value="Unassembled WGS sequence"/>
</dbReference>
<organism evidence="7 8">
    <name type="scientific">Glycomyces buryatensis</name>
    <dbReference type="NCBI Taxonomy" id="2570927"/>
    <lineage>
        <taxon>Bacteria</taxon>
        <taxon>Bacillati</taxon>
        <taxon>Actinomycetota</taxon>
        <taxon>Actinomycetes</taxon>
        <taxon>Glycomycetales</taxon>
        <taxon>Glycomycetaceae</taxon>
        <taxon>Glycomyces</taxon>
    </lineage>
</organism>
<dbReference type="Gene3D" id="1.10.260.40">
    <property type="entry name" value="lambda repressor-like DNA-binding domains"/>
    <property type="match status" value="1"/>
</dbReference>
<dbReference type="Gene3D" id="3.40.50.2300">
    <property type="match status" value="2"/>
</dbReference>
<dbReference type="InterPro" id="IPR028082">
    <property type="entry name" value="Peripla_BP_I"/>
</dbReference>
<dbReference type="PROSITE" id="PS50943">
    <property type="entry name" value="HTH_CROC1"/>
    <property type="match status" value="1"/>
</dbReference>
<comment type="caution">
    <text evidence="7">The sequence shown here is derived from an EMBL/GenBank/DDBJ whole genome shotgun (WGS) entry which is preliminary data.</text>
</comment>
<feature type="domain" description="HTH cro/C1-type" evidence="6">
    <location>
        <begin position="12"/>
        <end position="45"/>
    </location>
</feature>
<dbReference type="SMART" id="SM00354">
    <property type="entry name" value="HTH_LACI"/>
    <property type="match status" value="1"/>
</dbReference>
<dbReference type="Pfam" id="PF00356">
    <property type="entry name" value="LacI"/>
    <property type="match status" value="1"/>
</dbReference>
<evidence type="ECO:0000259" key="6">
    <source>
        <dbReference type="PROSITE" id="PS50943"/>
    </source>
</evidence>
<evidence type="ECO:0000256" key="4">
    <source>
        <dbReference type="SAM" id="MobiDB-lite"/>
    </source>
</evidence>
<dbReference type="InterPro" id="IPR000843">
    <property type="entry name" value="HTH_LacI"/>
</dbReference>
<evidence type="ECO:0000259" key="5">
    <source>
        <dbReference type="PROSITE" id="PS50932"/>
    </source>
</evidence>
<dbReference type="GO" id="GO:0003700">
    <property type="term" value="F:DNA-binding transcription factor activity"/>
    <property type="evidence" value="ECO:0007669"/>
    <property type="project" value="TreeGrafter"/>
</dbReference>
<dbReference type="InterPro" id="IPR010982">
    <property type="entry name" value="Lambda_DNA-bd_dom_sf"/>
</dbReference>
<evidence type="ECO:0000256" key="1">
    <source>
        <dbReference type="ARBA" id="ARBA00023015"/>
    </source>
</evidence>
<sequence>MTERSTESRRPTIKEVARLAGVSHQTVSRYLRSRNGLKPATLSRIDAAVSELNYRPNLVARSMRTRRTGRLAILLPTVAFNPARMLHGATEAAHEAGFSVEVVSVIGGAEDRTERMLEIAGTGQVEGIVALAPLSPGAEDQAPQGETIVVAADFDDQMRGIGELADASPLVSIMEGLVDLGHRRFFHVAGDLRFASARARKAAYLETVERLGLESVRVVDGDWSGKSGYDAVHSLSDEAMPTAVVAANDIVAAGAIRALIDRGLDVPGDVSVTGWDNNEACQYLPPALTSVEVNLEGLGRNAILSLVKSISGRELEPSPRPLQHAIWRESTGPARR</sequence>
<dbReference type="CDD" id="cd01392">
    <property type="entry name" value="HTH_LacI"/>
    <property type="match status" value="1"/>
</dbReference>
<reference evidence="8" key="1">
    <citation type="submission" date="2019-04" db="EMBL/GenBank/DDBJ databases">
        <title>Nocardioides xinjiangensis sp. nov.</title>
        <authorList>
            <person name="Liu S."/>
        </authorList>
    </citation>
    <scope>NUCLEOTIDE SEQUENCE [LARGE SCALE GENOMIC DNA]</scope>
    <source>
        <strain evidence="8">18</strain>
    </source>
</reference>
<keyword evidence="3" id="KW-0804">Transcription</keyword>
<dbReference type="PANTHER" id="PTHR30146:SF109">
    <property type="entry name" value="HTH-TYPE TRANSCRIPTIONAL REGULATOR GALS"/>
    <property type="match status" value="1"/>
</dbReference>
<accession>A0A4S8Q800</accession>
<dbReference type="InterPro" id="IPR046335">
    <property type="entry name" value="LacI/GalR-like_sensor"/>
</dbReference>
<reference evidence="7 8" key="2">
    <citation type="submission" date="2019-05" db="EMBL/GenBank/DDBJ databases">
        <title>Glycomyces buryatensis sp. nov.</title>
        <authorList>
            <person name="Nikitina E."/>
        </authorList>
    </citation>
    <scope>NUCLEOTIDE SEQUENCE [LARGE SCALE GENOMIC DNA]</scope>
    <source>
        <strain evidence="7 8">18</strain>
    </source>
</reference>
<dbReference type="PROSITE" id="PS50932">
    <property type="entry name" value="HTH_LACI_2"/>
    <property type="match status" value="1"/>
</dbReference>
<dbReference type="InterPro" id="IPR001387">
    <property type="entry name" value="Cro/C1-type_HTH"/>
</dbReference>
<dbReference type="EMBL" id="STGY01000072">
    <property type="protein sequence ID" value="THV36454.1"/>
    <property type="molecule type" value="Genomic_DNA"/>
</dbReference>
<evidence type="ECO:0000313" key="8">
    <source>
        <dbReference type="Proteomes" id="UP000308760"/>
    </source>
</evidence>
<name>A0A4S8Q800_9ACTN</name>
<dbReference type="GO" id="GO:0000976">
    <property type="term" value="F:transcription cis-regulatory region binding"/>
    <property type="evidence" value="ECO:0007669"/>
    <property type="project" value="TreeGrafter"/>
</dbReference>
<dbReference type="SUPFAM" id="SSF53822">
    <property type="entry name" value="Periplasmic binding protein-like I"/>
    <property type="match status" value="1"/>
</dbReference>
<protein>
    <submittedName>
        <fullName evidence="7">LacI family transcriptional regulator</fullName>
    </submittedName>
</protein>
<dbReference type="Pfam" id="PF13377">
    <property type="entry name" value="Peripla_BP_3"/>
    <property type="match status" value="1"/>
</dbReference>
<keyword evidence="8" id="KW-1185">Reference proteome</keyword>
<evidence type="ECO:0000313" key="7">
    <source>
        <dbReference type="EMBL" id="THV36454.1"/>
    </source>
</evidence>
<feature type="domain" description="HTH lacI-type" evidence="5">
    <location>
        <begin position="11"/>
        <end position="65"/>
    </location>
</feature>
<dbReference type="PROSITE" id="PS00356">
    <property type="entry name" value="HTH_LACI_1"/>
    <property type="match status" value="1"/>
</dbReference>